<keyword evidence="5" id="KW-0067">ATP-binding</keyword>
<dbReference type="Pfam" id="PF13537">
    <property type="entry name" value="GATase_7"/>
    <property type="match status" value="1"/>
</dbReference>
<reference evidence="9 10" key="1">
    <citation type="journal article" date="2022" name="Int. J. Syst. Evol. Microbiol.">
        <title>Characterization of Alcaligenes aquatilis as a novel member of heterotrophic nitrifier-aerobic denitrifier and its performance in treating piggery wastewater.</title>
        <authorList>
            <person name="Cao X."/>
            <person name="Zhao B."/>
            <person name="Wu Y."/>
            <person name="Huang J."/>
            <person name="Wang H."/>
            <person name="Sun X."/>
            <person name="Li S."/>
        </authorList>
    </citation>
    <scope>NUCLEOTIDE SEQUENCE [LARGE SCALE GENOMIC DNA]</scope>
    <source>
        <strain evidence="9 10">AS1</strain>
    </source>
</reference>
<evidence type="ECO:0000256" key="4">
    <source>
        <dbReference type="ARBA" id="ARBA00022741"/>
    </source>
</evidence>
<dbReference type="EC" id="6.3.5.4" evidence="3"/>
<evidence type="ECO:0000256" key="3">
    <source>
        <dbReference type="ARBA" id="ARBA00012737"/>
    </source>
</evidence>
<dbReference type="InterPro" id="IPR029055">
    <property type="entry name" value="Ntn_hydrolases_N"/>
</dbReference>
<comment type="catalytic activity">
    <reaction evidence="7">
        <text>L-aspartate + L-glutamine + ATP + H2O = L-asparagine + L-glutamate + AMP + diphosphate + H(+)</text>
        <dbReference type="Rhea" id="RHEA:12228"/>
        <dbReference type="ChEBI" id="CHEBI:15377"/>
        <dbReference type="ChEBI" id="CHEBI:15378"/>
        <dbReference type="ChEBI" id="CHEBI:29985"/>
        <dbReference type="ChEBI" id="CHEBI:29991"/>
        <dbReference type="ChEBI" id="CHEBI:30616"/>
        <dbReference type="ChEBI" id="CHEBI:33019"/>
        <dbReference type="ChEBI" id="CHEBI:58048"/>
        <dbReference type="ChEBI" id="CHEBI:58359"/>
        <dbReference type="ChEBI" id="CHEBI:456215"/>
        <dbReference type="EC" id="6.3.5.4"/>
    </reaction>
</comment>
<keyword evidence="9" id="KW-0436">Ligase</keyword>
<dbReference type="PROSITE" id="PS51278">
    <property type="entry name" value="GATASE_TYPE_2"/>
    <property type="match status" value="1"/>
</dbReference>
<dbReference type="InterPro" id="IPR001962">
    <property type="entry name" value="Asn_synthase"/>
</dbReference>
<dbReference type="Gene3D" id="3.60.20.10">
    <property type="entry name" value="Glutamine Phosphoribosylpyrophosphate, subunit 1, domain 1"/>
    <property type="match status" value="1"/>
</dbReference>
<comment type="similarity">
    <text evidence="2">Belongs to the asparagine synthetase family.</text>
</comment>
<dbReference type="PANTHER" id="PTHR43284:SF1">
    <property type="entry name" value="ASPARAGINE SYNTHETASE"/>
    <property type="match status" value="1"/>
</dbReference>
<organism evidence="9 10">
    <name type="scientific">Alcaligenes aquatilis</name>
    <dbReference type="NCBI Taxonomy" id="323284"/>
    <lineage>
        <taxon>Bacteria</taxon>
        <taxon>Pseudomonadati</taxon>
        <taxon>Pseudomonadota</taxon>
        <taxon>Betaproteobacteria</taxon>
        <taxon>Burkholderiales</taxon>
        <taxon>Alcaligenaceae</taxon>
        <taxon>Alcaligenes</taxon>
    </lineage>
</organism>
<dbReference type="SUPFAM" id="SSF52402">
    <property type="entry name" value="Adenine nucleotide alpha hydrolases-like"/>
    <property type="match status" value="1"/>
</dbReference>
<dbReference type="CDD" id="cd01991">
    <property type="entry name" value="Asn_synthase_B_C"/>
    <property type="match status" value="1"/>
</dbReference>
<dbReference type="InterPro" id="IPR033738">
    <property type="entry name" value="AsnB_N"/>
</dbReference>
<protein>
    <recommendedName>
        <fullName evidence="3">asparagine synthase (glutamine-hydrolyzing)</fullName>
        <ecNumber evidence="3">6.3.5.4</ecNumber>
    </recommendedName>
</protein>
<dbReference type="NCBIfam" id="TIGR01536">
    <property type="entry name" value="asn_synth_AEB"/>
    <property type="match status" value="1"/>
</dbReference>
<dbReference type="InterPro" id="IPR051786">
    <property type="entry name" value="ASN_synthetase/amidase"/>
</dbReference>
<dbReference type="InterPro" id="IPR014729">
    <property type="entry name" value="Rossmann-like_a/b/a_fold"/>
</dbReference>
<dbReference type="SUPFAM" id="SSF56235">
    <property type="entry name" value="N-terminal nucleophile aminohydrolases (Ntn hydrolases)"/>
    <property type="match status" value="1"/>
</dbReference>
<dbReference type="GO" id="GO:0004066">
    <property type="term" value="F:asparagine synthase (glutamine-hydrolyzing) activity"/>
    <property type="evidence" value="ECO:0007669"/>
    <property type="project" value="UniProtKB-EC"/>
</dbReference>
<evidence type="ECO:0000256" key="7">
    <source>
        <dbReference type="ARBA" id="ARBA00048741"/>
    </source>
</evidence>
<comment type="pathway">
    <text evidence="1">Amino-acid biosynthesis; L-asparagine biosynthesis; L-asparagine from L-aspartate (L-Gln route): step 1/1.</text>
</comment>
<dbReference type="Proteomes" id="UP000831759">
    <property type="component" value="Chromosome"/>
</dbReference>
<dbReference type="EMBL" id="CP094619">
    <property type="protein sequence ID" value="UQN36581.1"/>
    <property type="molecule type" value="Genomic_DNA"/>
</dbReference>
<dbReference type="InterPro" id="IPR006426">
    <property type="entry name" value="Asn_synth_AEB"/>
</dbReference>
<name>A0ABY4NI34_9BURK</name>
<dbReference type="Pfam" id="PF00733">
    <property type="entry name" value="Asn_synthase"/>
    <property type="match status" value="1"/>
</dbReference>
<evidence type="ECO:0000256" key="6">
    <source>
        <dbReference type="ARBA" id="ARBA00022962"/>
    </source>
</evidence>
<evidence type="ECO:0000256" key="1">
    <source>
        <dbReference type="ARBA" id="ARBA00005187"/>
    </source>
</evidence>
<dbReference type="PANTHER" id="PTHR43284">
    <property type="entry name" value="ASPARAGINE SYNTHETASE (GLUTAMINE-HYDROLYZING)"/>
    <property type="match status" value="1"/>
</dbReference>
<sequence>MFSAVPTDLPRNMFDQALREIHHRGPDSSSTWFDPMGQVGFGYVRLGLVGLGNGTQPIVADEGDLVLMVNGEFYDYKRIRKELEESGCRFKTSSDSEIALHLYRRHGVRALKELRGEFSILLYDRARRQLIAIRDRIGVKPLYYAEHNGRWYFGSEIKALLAAGVPAQWDEDSYANRYFILRDRTVFQKIRSVRPGSWLIVDQSGVQTESYWDWSFPDSAKAMEARSEQEQIEGLRAVIEESVKLRLHADVPIGVCLSGGLDSSAMLGMCTQLQGQQLQAFHLSFEGEEGYDERHFAEIAAQHNQAHMNVLSVSSNDLADNYEHALWHAEVPFTNAHSVGKYLLCKFVQNNGMRAVITGEGADEVFAGYPYSRRDMVLYDNQGQDQAVVSELLQQMGAGSSRYLDSQEVGTAWVNRELGHKVSWLDGQAGIFDPLASLYSTGFMDRNAYRDPYGQFYNRLKPHSFAAWSPVNRALYMVAKSSLPNLVLTSLGDRMEMAGSLEGRPPLLDHRVVEYACSLAVPMKVRGKTEKYALREAMRPYLPAEIYGRKKQYFRAPPASLAPQSRLHQFVSDTLHSDLLNRVPFFDAGRVRNFLKKIPSLSSEQRLSADHLLMEIAGLCLMQKRFSIN</sequence>
<keyword evidence="4" id="KW-0547">Nucleotide-binding</keyword>
<evidence type="ECO:0000259" key="8">
    <source>
        <dbReference type="PROSITE" id="PS51278"/>
    </source>
</evidence>
<feature type="domain" description="Glutamine amidotransferase type-2" evidence="8">
    <location>
        <begin position="1"/>
        <end position="204"/>
    </location>
</feature>
<dbReference type="CDD" id="cd00712">
    <property type="entry name" value="AsnB"/>
    <property type="match status" value="1"/>
</dbReference>
<evidence type="ECO:0000313" key="9">
    <source>
        <dbReference type="EMBL" id="UQN36581.1"/>
    </source>
</evidence>
<gene>
    <name evidence="9" type="primary">asnB</name>
    <name evidence="9" type="ORF">MTR80_02330</name>
</gene>
<accession>A0ABY4NI34</accession>
<keyword evidence="10" id="KW-1185">Reference proteome</keyword>
<keyword evidence="6" id="KW-0315">Glutamine amidotransferase</keyword>
<evidence type="ECO:0000313" key="10">
    <source>
        <dbReference type="Proteomes" id="UP000831759"/>
    </source>
</evidence>
<dbReference type="PIRSF" id="PIRSF001589">
    <property type="entry name" value="Asn_synthetase_glu-h"/>
    <property type="match status" value="1"/>
</dbReference>
<evidence type="ECO:0000256" key="5">
    <source>
        <dbReference type="ARBA" id="ARBA00022840"/>
    </source>
</evidence>
<proteinExistence type="inferred from homology"/>
<evidence type="ECO:0000256" key="2">
    <source>
        <dbReference type="ARBA" id="ARBA00005752"/>
    </source>
</evidence>
<dbReference type="InterPro" id="IPR017932">
    <property type="entry name" value="GATase_2_dom"/>
</dbReference>
<dbReference type="Gene3D" id="3.40.50.620">
    <property type="entry name" value="HUPs"/>
    <property type="match status" value="2"/>
</dbReference>